<dbReference type="InterPro" id="IPR036605">
    <property type="entry name" value="Mago_nashi_sf"/>
</dbReference>
<dbReference type="SUPFAM" id="SSF89817">
    <property type="entry name" value="Mago nashi protein"/>
    <property type="match status" value="1"/>
</dbReference>
<evidence type="ECO:0000256" key="2">
    <source>
        <dbReference type="ARBA" id="ARBA00009270"/>
    </source>
</evidence>
<dbReference type="AlphaFoldDB" id="A0A7S0CDY0"/>
<dbReference type="CDD" id="cd11295">
    <property type="entry name" value="Mago_nashi"/>
    <property type="match status" value="1"/>
</dbReference>
<organism evidence="5">
    <name type="scientific">Proboscia inermis</name>
    <dbReference type="NCBI Taxonomy" id="420281"/>
    <lineage>
        <taxon>Eukaryota</taxon>
        <taxon>Sar</taxon>
        <taxon>Stramenopiles</taxon>
        <taxon>Ochrophyta</taxon>
        <taxon>Bacillariophyta</taxon>
        <taxon>Coscinodiscophyceae</taxon>
        <taxon>Rhizosoleniophycidae</taxon>
        <taxon>Rhizosoleniales</taxon>
        <taxon>Rhizosoleniaceae</taxon>
        <taxon>Proboscia</taxon>
    </lineage>
</organism>
<protein>
    <recommendedName>
        <fullName evidence="6">Mago nashi protein</fullName>
    </recommendedName>
</protein>
<comment type="subcellular location">
    <subcellularLocation>
        <location evidence="1">Nucleus</location>
    </subcellularLocation>
</comment>
<proteinExistence type="inferred from homology"/>
<dbReference type="InterPro" id="IPR004023">
    <property type="entry name" value="Mago_nashi"/>
</dbReference>
<dbReference type="GO" id="GO:0008380">
    <property type="term" value="P:RNA splicing"/>
    <property type="evidence" value="ECO:0007669"/>
    <property type="project" value="InterPro"/>
</dbReference>
<evidence type="ECO:0000256" key="1">
    <source>
        <dbReference type="ARBA" id="ARBA00004123"/>
    </source>
</evidence>
<comment type="similarity">
    <text evidence="2">Belongs to the mago nashi family.</text>
</comment>
<name>A0A7S0CDY0_9STRA</name>
<feature type="region of interest" description="Disordered" evidence="4">
    <location>
        <begin position="80"/>
        <end position="107"/>
    </location>
</feature>
<feature type="compositionally biased region" description="Basic and acidic residues" evidence="4">
    <location>
        <begin position="97"/>
        <end position="107"/>
    </location>
</feature>
<accession>A0A7S0CDY0</accession>
<dbReference type="GO" id="GO:0035145">
    <property type="term" value="C:exon-exon junction complex"/>
    <property type="evidence" value="ECO:0007669"/>
    <property type="project" value="InterPro"/>
</dbReference>
<dbReference type="EMBL" id="HBEL01035112">
    <property type="protein sequence ID" value="CAD8420345.1"/>
    <property type="molecule type" value="Transcribed_RNA"/>
</dbReference>
<gene>
    <name evidence="5" type="ORF">PINE0816_LOCUS16481</name>
</gene>
<reference evidence="5" key="1">
    <citation type="submission" date="2021-01" db="EMBL/GenBank/DDBJ databases">
        <authorList>
            <person name="Corre E."/>
            <person name="Pelletier E."/>
            <person name="Niang G."/>
            <person name="Scheremetjew M."/>
            <person name="Finn R."/>
            <person name="Kale V."/>
            <person name="Holt S."/>
            <person name="Cochrane G."/>
            <person name="Meng A."/>
            <person name="Brown T."/>
            <person name="Cohen L."/>
        </authorList>
    </citation>
    <scope>NUCLEOTIDE SEQUENCE</scope>
    <source>
        <strain evidence="5">CCAP1064/1</strain>
    </source>
</reference>
<dbReference type="Pfam" id="PF02792">
    <property type="entry name" value="Mago_nashi"/>
    <property type="match status" value="1"/>
</dbReference>
<keyword evidence="3" id="KW-0539">Nucleus</keyword>
<evidence type="ECO:0000256" key="3">
    <source>
        <dbReference type="ARBA" id="ARBA00023242"/>
    </source>
</evidence>
<evidence type="ECO:0000256" key="4">
    <source>
        <dbReference type="SAM" id="MobiDB-lite"/>
    </source>
</evidence>
<feature type="compositionally biased region" description="Polar residues" evidence="4">
    <location>
        <begin position="87"/>
        <end position="96"/>
    </location>
</feature>
<evidence type="ECO:0008006" key="6">
    <source>
        <dbReference type="Google" id="ProtNLM"/>
    </source>
</evidence>
<dbReference type="PANTHER" id="PTHR12638:SF0">
    <property type="entry name" value="MAGO HOMOLOG, EXON JUNCTION COMPLEX SUBUNIT-RELATED"/>
    <property type="match status" value="1"/>
</dbReference>
<sequence>MTETDGQHDEFYVRYYVGHRGKFGHEFMEFELCPNGKLRYANNSNYKTSDDRQNDMIRKEVYVSPAVVDEVKRIVEDSEITKEDDTNWPTAATSTTERGEKRSQPVGKQELEIKIGNEHIAFTCAEIKSLMDVQESDDPDGLRIFYYLTQDLRCLLFSLISLHFKIRPIPT</sequence>
<evidence type="ECO:0000313" key="5">
    <source>
        <dbReference type="EMBL" id="CAD8420345.1"/>
    </source>
</evidence>
<dbReference type="Gene3D" id="3.30.1560.10">
    <property type="entry name" value="Mago nashi"/>
    <property type="match status" value="1"/>
</dbReference>
<dbReference type="FunFam" id="3.30.1560.10:FF:000001">
    <property type="entry name" value="Protein mago nashi homolog"/>
    <property type="match status" value="1"/>
</dbReference>
<dbReference type="PANTHER" id="PTHR12638">
    <property type="entry name" value="PROTEIN MAGO NASHI HOMOLOG"/>
    <property type="match status" value="1"/>
</dbReference>